<dbReference type="Pfam" id="PF06985">
    <property type="entry name" value="HET"/>
    <property type="match status" value="1"/>
</dbReference>
<dbReference type="PANTHER" id="PTHR24148:SF78">
    <property type="entry name" value="HETEROKARYON INCOMPATIBILITY DOMAIN-CONTAINING PROTEIN"/>
    <property type="match status" value="1"/>
</dbReference>
<evidence type="ECO:0000259" key="1">
    <source>
        <dbReference type="Pfam" id="PF06985"/>
    </source>
</evidence>
<dbReference type="InterPro" id="IPR010730">
    <property type="entry name" value="HET"/>
</dbReference>
<protein>
    <recommendedName>
        <fullName evidence="1">Heterokaryon incompatibility domain-containing protein</fullName>
    </recommendedName>
</protein>
<dbReference type="GeneID" id="13403861"/>
<dbReference type="Proteomes" id="UP000008062">
    <property type="component" value="Chromosome 1"/>
</dbReference>
<gene>
    <name evidence="2" type="ORF">MYCGRDRAFT_34473</name>
</gene>
<evidence type="ECO:0000313" key="3">
    <source>
        <dbReference type="Proteomes" id="UP000008062"/>
    </source>
</evidence>
<dbReference type="OMA" id="WIGQICI"/>
<feature type="non-terminal residue" evidence="2">
    <location>
        <position position="135"/>
    </location>
</feature>
<feature type="domain" description="Heterokaryon incompatibility" evidence="1">
    <location>
        <begin position="43"/>
        <end position="131"/>
    </location>
</feature>
<reference evidence="2 3" key="1">
    <citation type="journal article" date="2011" name="PLoS Genet.">
        <title>Finished genome of the fungal wheat pathogen Mycosphaerella graminicola reveals dispensome structure, chromosome plasticity, and stealth pathogenesis.</title>
        <authorList>
            <person name="Goodwin S.B."/>
            <person name="Ben M'barek S."/>
            <person name="Dhillon B."/>
            <person name="Wittenberg A.H.J."/>
            <person name="Crane C.F."/>
            <person name="Hane J.K."/>
            <person name="Foster A.J."/>
            <person name="Van der Lee T.A.J."/>
            <person name="Grimwood J."/>
            <person name="Aerts A."/>
            <person name="Antoniw J."/>
            <person name="Bailey A."/>
            <person name="Bluhm B."/>
            <person name="Bowler J."/>
            <person name="Bristow J."/>
            <person name="van der Burgt A."/>
            <person name="Canto-Canche B."/>
            <person name="Churchill A.C.L."/>
            <person name="Conde-Ferraez L."/>
            <person name="Cools H.J."/>
            <person name="Coutinho P.M."/>
            <person name="Csukai M."/>
            <person name="Dehal P."/>
            <person name="De Wit P."/>
            <person name="Donzelli B."/>
            <person name="van de Geest H.C."/>
            <person name="van Ham R.C.H.J."/>
            <person name="Hammond-Kosack K.E."/>
            <person name="Henrissat B."/>
            <person name="Kilian A."/>
            <person name="Kobayashi A.K."/>
            <person name="Koopmann E."/>
            <person name="Kourmpetis Y."/>
            <person name="Kuzniar A."/>
            <person name="Lindquist E."/>
            <person name="Lombard V."/>
            <person name="Maliepaard C."/>
            <person name="Martins N."/>
            <person name="Mehrabi R."/>
            <person name="Nap J.P.H."/>
            <person name="Ponomarenko A."/>
            <person name="Rudd J.J."/>
            <person name="Salamov A."/>
            <person name="Schmutz J."/>
            <person name="Schouten H.J."/>
            <person name="Shapiro H."/>
            <person name="Stergiopoulos I."/>
            <person name="Torriani S.F.F."/>
            <person name="Tu H."/>
            <person name="de Vries R.P."/>
            <person name="Waalwijk C."/>
            <person name="Ware S.B."/>
            <person name="Wiebenga A."/>
            <person name="Zwiers L.-H."/>
            <person name="Oliver R.P."/>
            <person name="Grigoriev I.V."/>
            <person name="Kema G.H.J."/>
        </authorList>
    </citation>
    <scope>NUCLEOTIDE SEQUENCE [LARGE SCALE GENOMIC DNA]</scope>
    <source>
        <strain evidence="3">CBS 115943 / IPO323</strain>
    </source>
</reference>
<dbReference type="AlphaFoldDB" id="F9WYR6"/>
<dbReference type="HOGENOM" id="CLU_004184_6_2_1"/>
<evidence type="ECO:0000313" key="2">
    <source>
        <dbReference type="EMBL" id="EGP90898.1"/>
    </source>
</evidence>
<organism evidence="2 3">
    <name type="scientific">Zymoseptoria tritici (strain CBS 115943 / IPO323)</name>
    <name type="common">Speckled leaf blotch fungus</name>
    <name type="synonym">Septoria tritici</name>
    <dbReference type="NCBI Taxonomy" id="336722"/>
    <lineage>
        <taxon>Eukaryota</taxon>
        <taxon>Fungi</taxon>
        <taxon>Dikarya</taxon>
        <taxon>Ascomycota</taxon>
        <taxon>Pezizomycotina</taxon>
        <taxon>Dothideomycetes</taxon>
        <taxon>Dothideomycetidae</taxon>
        <taxon>Mycosphaerellales</taxon>
        <taxon>Mycosphaerellaceae</taxon>
        <taxon>Zymoseptoria</taxon>
    </lineage>
</organism>
<keyword evidence="3" id="KW-1185">Reference proteome</keyword>
<dbReference type="RefSeq" id="XP_003855922.1">
    <property type="nucleotide sequence ID" value="XM_003855874.1"/>
</dbReference>
<dbReference type="EMBL" id="CM001196">
    <property type="protein sequence ID" value="EGP90898.1"/>
    <property type="molecule type" value="Genomic_DNA"/>
</dbReference>
<proteinExistence type="predicted"/>
<name>F9WYR6_ZYMTI</name>
<accession>F9WYR6</accession>
<sequence length="135" mass="15436">MQPFRYDALDGPNSFRLLCLLPERGPRIHCELIDSTLSHPGPYEALSYTWGCDEKVEPITLNNKTLWITDNLHTALQHLLLPDRARVLWIDGICIDQSNDAEKSEQVRHMASIYSQADQVVFWLGKATAEVRTLM</sequence>
<dbReference type="PANTHER" id="PTHR24148">
    <property type="entry name" value="ANKYRIN REPEAT DOMAIN-CONTAINING PROTEIN 39 HOMOLOG-RELATED"/>
    <property type="match status" value="1"/>
</dbReference>
<dbReference type="KEGG" id="ztr:MYCGRDRAFT_34473"/>
<dbReference type="OrthoDB" id="3650339at2759"/>
<dbReference type="InParanoid" id="F9WYR6"/>
<dbReference type="InterPro" id="IPR052895">
    <property type="entry name" value="HetReg/Transcr_Mod"/>
</dbReference>